<evidence type="ECO:0000256" key="2">
    <source>
        <dbReference type="SAM" id="Phobius"/>
    </source>
</evidence>
<dbReference type="EMBL" id="BAAAZN010000011">
    <property type="protein sequence ID" value="GAA3559910.1"/>
    <property type="molecule type" value="Genomic_DNA"/>
</dbReference>
<evidence type="ECO:0000313" key="3">
    <source>
        <dbReference type="EMBL" id="GAA3559910.1"/>
    </source>
</evidence>
<name>A0ABP6X187_9PSEU</name>
<sequence length="126" mass="13151">MTDALVMGGILLALMRLTQVGRHRHTLFLGIMPFVSCATIGLRYFVGGIAVTGHNLVPGVAGMVLGAAACGSSGLPRRDADDEAAEAPPADGAVPGAGSGRVRGRPGHCAGPAWRWRRIRTSPRRR</sequence>
<feature type="transmembrane region" description="Helical" evidence="2">
    <location>
        <begin position="28"/>
        <end position="46"/>
    </location>
</feature>
<protein>
    <submittedName>
        <fullName evidence="3">Uncharacterized protein</fullName>
    </submittedName>
</protein>
<evidence type="ECO:0000313" key="4">
    <source>
        <dbReference type="Proteomes" id="UP001500689"/>
    </source>
</evidence>
<reference evidence="4" key="1">
    <citation type="journal article" date="2019" name="Int. J. Syst. Evol. Microbiol.">
        <title>The Global Catalogue of Microorganisms (GCM) 10K type strain sequencing project: providing services to taxonomists for standard genome sequencing and annotation.</title>
        <authorList>
            <consortium name="The Broad Institute Genomics Platform"/>
            <consortium name="The Broad Institute Genome Sequencing Center for Infectious Disease"/>
            <person name="Wu L."/>
            <person name="Ma J."/>
        </authorList>
    </citation>
    <scope>NUCLEOTIDE SEQUENCE [LARGE SCALE GENOMIC DNA]</scope>
    <source>
        <strain evidence="4">JCM 16898</strain>
    </source>
</reference>
<organism evidence="3 4">
    <name type="scientific">Amycolatopsis ultiminotia</name>
    <dbReference type="NCBI Taxonomy" id="543629"/>
    <lineage>
        <taxon>Bacteria</taxon>
        <taxon>Bacillati</taxon>
        <taxon>Actinomycetota</taxon>
        <taxon>Actinomycetes</taxon>
        <taxon>Pseudonocardiales</taxon>
        <taxon>Pseudonocardiaceae</taxon>
        <taxon>Amycolatopsis</taxon>
    </lineage>
</organism>
<feature type="region of interest" description="Disordered" evidence="1">
    <location>
        <begin position="72"/>
        <end position="126"/>
    </location>
</feature>
<dbReference type="RefSeq" id="WP_344863801.1">
    <property type="nucleotide sequence ID" value="NZ_BAAAZN010000011.1"/>
</dbReference>
<gene>
    <name evidence="3" type="ORF">GCM10022222_49520</name>
</gene>
<feature type="compositionally biased region" description="Basic residues" evidence="1">
    <location>
        <begin position="115"/>
        <end position="126"/>
    </location>
</feature>
<keyword evidence="2" id="KW-0472">Membrane</keyword>
<keyword evidence="4" id="KW-1185">Reference proteome</keyword>
<proteinExistence type="predicted"/>
<accession>A0ABP6X187</accession>
<dbReference type="Proteomes" id="UP001500689">
    <property type="component" value="Unassembled WGS sequence"/>
</dbReference>
<keyword evidence="2" id="KW-1133">Transmembrane helix</keyword>
<keyword evidence="2" id="KW-0812">Transmembrane</keyword>
<evidence type="ECO:0000256" key="1">
    <source>
        <dbReference type="SAM" id="MobiDB-lite"/>
    </source>
</evidence>
<comment type="caution">
    <text evidence="3">The sequence shown here is derived from an EMBL/GenBank/DDBJ whole genome shotgun (WGS) entry which is preliminary data.</text>
</comment>